<organism evidence="2 3">
    <name type="scientific">Agrobacterium salinitolerans</name>
    <dbReference type="NCBI Taxonomy" id="1183413"/>
    <lineage>
        <taxon>Bacteria</taxon>
        <taxon>Pseudomonadati</taxon>
        <taxon>Pseudomonadota</taxon>
        <taxon>Alphaproteobacteria</taxon>
        <taxon>Hyphomicrobiales</taxon>
        <taxon>Rhizobiaceae</taxon>
        <taxon>Rhizobium/Agrobacterium group</taxon>
        <taxon>Agrobacterium</taxon>
    </lineage>
</organism>
<sequence length="55" mass="6327">MSLSAFNIRLPLDLKTWVSERAEENGRSLNSEIVQMIKTQQRLEASKSKGRVNEH</sequence>
<dbReference type="Proteomes" id="UP000319481">
    <property type="component" value="Unassembled WGS sequence"/>
</dbReference>
<dbReference type="RefSeq" id="WP_142912579.1">
    <property type="nucleotide sequence ID" value="NZ_JAPZLP010000006.1"/>
</dbReference>
<dbReference type="Pfam" id="PF03869">
    <property type="entry name" value="Arc"/>
    <property type="match status" value="1"/>
</dbReference>
<gene>
    <name evidence="2" type="ORF">EXN23_10175</name>
</gene>
<comment type="caution">
    <text evidence="2">The sequence shown here is derived from an EMBL/GenBank/DDBJ whole genome shotgun (WGS) entry which is preliminary data.</text>
</comment>
<name>A0ABY3BRM5_9HYPH</name>
<accession>A0ABY3BRM5</accession>
<dbReference type="InterPro" id="IPR005569">
    <property type="entry name" value="Arc_DNA-bd_dom"/>
</dbReference>
<keyword evidence="3" id="KW-1185">Reference proteome</keyword>
<proteinExistence type="predicted"/>
<reference evidence="2 3" key="1">
    <citation type="journal article" date="2019" name="Appl. Microbiol. Biotechnol.">
        <title>Differential efficiency of wild type rhizogenic strains for rol gene transformation of plants.</title>
        <authorList>
            <person name="Desmet S."/>
            <person name="De Keyser E."/>
            <person name="Van Vaerenbergh J."/>
            <person name="Baeyen S."/>
            <person name="Van Huylenbroeck J."/>
            <person name="Geelen D."/>
            <person name="Dhooghe E."/>
        </authorList>
    </citation>
    <scope>NUCLEOTIDE SEQUENCE [LARGE SCALE GENOMIC DNA]</scope>
    <source>
        <strain evidence="2 3">GBBC3283</strain>
    </source>
</reference>
<evidence type="ECO:0000259" key="1">
    <source>
        <dbReference type="Pfam" id="PF03869"/>
    </source>
</evidence>
<dbReference type="Gene3D" id="1.10.1220.10">
    <property type="entry name" value="Met repressor-like"/>
    <property type="match status" value="1"/>
</dbReference>
<keyword evidence="2" id="KW-0238">DNA-binding</keyword>
<dbReference type="GO" id="GO:0003677">
    <property type="term" value="F:DNA binding"/>
    <property type="evidence" value="ECO:0007669"/>
    <property type="project" value="UniProtKB-KW"/>
</dbReference>
<dbReference type="EMBL" id="SGNZ01000004">
    <property type="protein sequence ID" value="TRA94043.1"/>
    <property type="molecule type" value="Genomic_DNA"/>
</dbReference>
<evidence type="ECO:0000313" key="3">
    <source>
        <dbReference type="Proteomes" id="UP000319481"/>
    </source>
</evidence>
<dbReference type="SUPFAM" id="SSF47598">
    <property type="entry name" value="Ribbon-helix-helix"/>
    <property type="match status" value="1"/>
</dbReference>
<evidence type="ECO:0000313" key="2">
    <source>
        <dbReference type="EMBL" id="TRA94043.1"/>
    </source>
</evidence>
<protein>
    <submittedName>
        <fullName evidence="2">Arc family DNA-binding protein</fullName>
    </submittedName>
</protein>
<dbReference type="InterPro" id="IPR013321">
    <property type="entry name" value="Arc_rbn_hlx_hlx"/>
</dbReference>
<feature type="domain" description="Arc-like DNA binding" evidence="1">
    <location>
        <begin position="5"/>
        <end position="38"/>
    </location>
</feature>
<dbReference type="InterPro" id="IPR010985">
    <property type="entry name" value="Ribbon_hlx_hlx"/>
</dbReference>